<keyword evidence="3 7" id="KW-0547">Nucleotide-binding</keyword>
<keyword evidence="2" id="KW-0436">Ligase</keyword>
<dbReference type="InterPro" id="IPR011761">
    <property type="entry name" value="ATP-grasp"/>
</dbReference>
<dbReference type="Proteomes" id="UP000237822">
    <property type="component" value="Unassembled WGS sequence"/>
</dbReference>
<dbReference type="InterPro" id="IPR000089">
    <property type="entry name" value="Biotin_lipoyl"/>
</dbReference>
<dbReference type="InterPro" id="IPR005482">
    <property type="entry name" value="Biotin_COase_C"/>
</dbReference>
<dbReference type="PANTHER" id="PTHR18866">
    <property type="entry name" value="CARBOXYLASE:PYRUVATE/ACETYL-COA/PROPIONYL-COA CARBOXYLASE"/>
    <property type="match status" value="1"/>
</dbReference>
<name>A0A2T0V0W3_9MICO</name>
<feature type="domain" description="Biotin carboxylation" evidence="10">
    <location>
        <begin position="11"/>
        <end position="467"/>
    </location>
</feature>
<reference evidence="11 12" key="1">
    <citation type="submission" date="2018-03" db="EMBL/GenBank/DDBJ databases">
        <title>Genomic Encyclopedia of Archaeal and Bacterial Type Strains, Phase II (KMG-II): from individual species to whole genera.</title>
        <authorList>
            <person name="Goeker M."/>
        </authorList>
    </citation>
    <scope>NUCLEOTIDE SEQUENCE [LARGE SCALE GENOMIC DNA]</scope>
    <source>
        <strain evidence="11 12">ATCC BAA-1496</strain>
    </source>
</reference>
<keyword evidence="12" id="KW-1185">Reference proteome</keyword>
<keyword evidence="5" id="KW-0092">Biotin</keyword>
<accession>A0A2T0V0W3</accession>
<dbReference type="InterPro" id="IPR001882">
    <property type="entry name" value="Biotin_BS"/>
</dbReference>
<gene>
    <name evidence="11" type="ORF">BCF74_101236</name>
</gene>
<dbReference type="InterPro" id="IPR005481">
    <property type="entry name" value="BC-like_N"/>
</dbReference>
<keyword evidence="4 7" id="KW-0067">ATP-binding</keyword>
<evidence type="ECO:0000256" key="1">
    <source>
        <dbReference type="ARBA" id="ARBA00001953"/>
    </source>
</evidence>
<evidence type="ECO:0000313" key="11">
    <source>
        <dbReference type="EMBL" id="PRY63829.1"/>
    </source>
</evidence>
<protein>
    <submittedName>
        <fullName evidence="11">Propionyl-CoA carboxylase alpha chain</fullName>
    </submittedName>
</protein>
<evidence type="ECO:0000259" key="10">
    <source>
        <dbReference type="PROSITE" id="PS50979"/>
    </source>
</evidence>
<evidence type="ECO:0000256" key="5">
    <source>
        <dbReference type="ARBA" id="ARBA00023267"/>
    </source>
</evidence>
<dbReference type="SUPFAM" id="SSF51230">
    <property type="entry name" value="Single hybrid motif"/>
    <property type="match status" value="1"/>
</dbReference>
<sequence length="681" mass="71709">MTTTETLGSSPIRTLLVANRGEIARRIIRTARDLGITTVAVHSDADADAPFVADADRAVHLPGNAPGETYLRGDLVIEAAQRAGADAVHPGYGFLSENADFARDVIAAGLTWVGPPPDAIEAMGSKVRAKELMVAAGVPTLSVDRDALQDNDFPLLVKASAGGGGRGMRIVEDRDSLDSAIETASSEAESAFGDGTVFVEPYLLGARHIEVQVVADTHGTIWVVGDRDCSLQRRHQKVLEEAPAPRVSDPVRAALHEAAHAAAKAVDYVGAGTVEFLVDRAHEDDGRAYFLEMNTRLQVEHPVTEAVTGLDLVALQLAVAEGTALIGEPPEPSGHAVEVRVYAEDPAADWRPQTGTVRSLGLDPATDGLSATRFGGVAAYGTTTHGLRLDTAVEVGSEVGIHYDAMLAKLIAYAPDRTRALRLLSRGLAELGLRGVRTNVDLLRAMVDDDAVVAAELHTGLVEERLDTWTGAGVGEDDLRRLALAAALAQASRASREARVLSRIPTAFRNVPSQPRTRAYRDGDREMVVTYAAERGRLVDDIDGVDVVDVSPTRVVLSDNGVRETYAVRLGSEDLADVDVEGPRGGVSLTPVPTFVDPAEQVAEGSLLAPMPASVVRVAVEPGQSVTRGDVVLVLEAMKMQHSVEAPVDGVLGEVSVSAGDQVGAGAVLAVITPSEQGEPS</sequence>
<comment type="caution">
    <text evidence="11">The sequence shown here is derived from an EMBL/GenBank/DDBJ whole genome shotgun (WGS) entry which is preliminary data.</text>
</comment>
<evidence type="ECO:0000256" key="2">
    <source>
        <dbReference type="ARBA" id="ARBA00022598"/>
    </source>
</evidence>
<dbReference type="InterPro" id="IPR016185">
    <property type="entry name" value="PreATP-grasp_dom_sf"/>
</dbReference>
<dbReference type="InterPro" id="IPR011054">
    <property type="entry name" value="Rudment_hybrid_motif"/>
</dbReference>
<dbReference type="FunFam" id="3.40.50.20:FF:000010">
    <property type="entry name" value="Propionyl-CoA carboxylase subunit alpha"/>
    <property type="match status" value="1"/>
</dbReference>
<dbReference type="OrthoDB" id="9760256at2"/>
<dbReference type="AlphaFoldDB" id="A0A2T0V0W3"/>
<dbReference type="InterPro" id="IPR011053">
    <property type="entry name" value="Single_hybrid_motif"/>
</dbReference>
<dbReference type="RefSeq" id="WP_106296105.1">
    <property type="nucleotide sequence ID" value="NZ_PVTI01000001.1"/>
</dbReference>
<dbReference type="SUPFAM" id="SSF52440">
    <property type="entry name" value="PreATP-grasp domain"/>
    <property type="match status" value="1"/>
</dbReference>
<feature type="domain" description="ATP-grasp" evidence="9">
    <location>
        <begin position="126"/>
        <end position="321"/>
    </location>
</feature>
<dbReference type="Pfam" id="PF02785">
    <property type="entry name" value="Biotin_carb_C"/>
    <property type="match status" value="1"/>
</dbReference>
<dbReference type="GO" id="GO:0005524">
    <property type="term" value="F:ATP binding"/>
    <property type="evidence" value="ECO:0007669"/>
    <property type="project" value="UniProtKB-UniRule"/>
</dbReference>
<evidence type="ECO:0000256" key="7">
    <source>
        <dbReference type="PROSITE-ProRule" id="PRU00409"/>
    </source>
</evidence>
<dbReference type="PROSITE" id="PS50975">
    <property type="entry name" value="ATP_GRASP"/>
    <property type="match status" value="1"/>
</dbReference>
<dbReference type="GO" id="GO:0046872">
    <property type="term" value="F:metal ion binding"/>
    <property type="evidence" value="ECO:0007669"/>
    <property type="project" value="InterPro"/>
</dbReference>
<dbReference type="PANTHER" id="PTHR18866:SF126">
    <property type="entry name" value="BIOTIN CARBOXYLASE"/>
    <property type="match status" value="1"/>
</dbReference>
<dbReference type="GO" id="GO:0004075">
    <property type="term" value="F:biotin carboxylase activity"/>
    <property type="evidence" value="ECO:0007669"/>
    <property type="project" value="UniProtKB-EC"/>
</dbReference>
<dbReference type="PROSITE" id="PS00188">
    <property type="entry name" value="BIOTIN"/>
    <property type="match status" value="1"/>
</dbReference>
<evidence type="ECO:0000256" key="3">
    <source>
        <dbReference type="ARBA" id="ARBA00022741"/>
    </source>
</evidence>
<dbReference type="Pfam" id="PF00364">
    <property type="entry name" value="Biotin_lipoyl"/>
    <property type="match status" value="1"/>
</dbReference>
<evidence type="ECO:0000256" key="4">
    <source>
        <dbReference type="ARBA" id="ARBA00022840"/>
    </source>
</evidence>
<dbReference type="Pfam" id="PF02786">
    <property type="entry name" value="CPSase_L_D2"/>
    <property type="match status" value="1"/>
</dbReference>
<dbReference type="SMART" id="SM00878">
    <property type="entry name" value="Biotin_carb_C"/>
    <property type="match status" value="1"/>
</dbReference>
<dbReference type="InterPro" id="IPR005479">
    <property type="entry name" value="CPAse_ATP-bd"/>
</dbReference>
<dbReference type="SUPFAM" id="SSF51246">
    <property type="entry name" value="Rudiment single hybrid motif"/>
    <property type="match status" value="1"/>
</dbReference>
<dbReference type="InterPro" id="IPR050856">
    <property type="entry name" value="Biotin_carboxylase_complex"/>
</dbReference>
<evidence type="ECO:0000256" key="6">
    <source>
        <dbReference type="ARBA" id="ARBA00048501"/>
    </source>
</evidence>
<comment type="cofactor">
    <cofactor evidence="1">
        <name>biotin</name>
        <dbReference type="ChEBI" id="CHEBI:57586"/>
    </cofactor>
</comment>
<organism evidence="11 12">
    <name type="scientific">Knoellia remsis</name>
    <dbReference type="NCBI Taxonomy" id="407159"/>
    <lineage>
        <taxon>Bacteria</taxon>
        <taxon>Bacillati</taxon>
        <taxon>Actinomycetota</taxon>
        <taxon>Actinomycetes</taxon>
        <taxon>Micrococcales</taxon>
        <taxon>Intrasporangiaceae</taxon>
        <taxon>Knoellia</taxon>
    </lineage>
</organism>
<dbReference type="CDD" id="cd06850">
    <property type="entry name" value="biotinyl_domain"/>
    <property type="match status" value="1"/>
</dbReference>
<dbReference type="PROSITE" id="PS50979">
    <property type="entry name" value="BC"/>
    <property type="match status" value="1"/>
</dbReference>
<dbReference type="EMBL" id="PVTI01000001">
    <property type="protein sequence ID" value="PRY63829.1"/>
    <property type="molecule type" value="Genomic_DNA"/>
</dbReference>
<proteinExistence type="predicted"/>
<evidence type="ECO:0000259" key="8">
    <source>
        <dbReference type="PROSITE" id="PS50968"/>
    </source>
</evidence>
<dbReference type="Gene3D" id="2.40.50.100">
    <property type="match status" value="1"/>
</dbReference>
<dbReference type="Gene3D" id="3.30.470.20">
    <property type="entry name" value="ATP-grasp fold, B domain"/>
    <property type="match status" value="1"/>
</dbReference>
<dbReference type="SUPFAM" id="SSF56059">
    <property type="entry name" value="Glutathione synthetase ATP-binding domain-like"/>
    <property type="match status" value="1"/>
</dbReference>
<dbReference type="PROSITE" id="PS00866">
    <property type="entry name" value="CPSASE_1"/>
    <property type="match status" value="1"/>
</dbReference>
<evidence type="ECO:0000259" key="9">
    <source>
        <dbReference type="PROSITE" id="PS50975"/>
    </source>
</evidence>
<dbReference type="FunFam" id="2.40.50.100:FF:000003">
    <property type="entry name" value="Acetyl-CoA carboxylase biotin carboxyl carrier protein"/>
    <property type="match status" value="1"/>
</dbReference>
<feature type="domain" description="Lipoyl-binding" evidence="8">
    <location>
        <begin position="592"/>
        <end position="673"/>
    </location>
</feature>
<dbReference type="PROSITE" id="PS00867">
    <property type="entry name" value="CPSASE_2"/>
    <property type="match status" value="1"/>
</dbReference>
<dbReference type="PROSITE" id="PS50968">
    <property type="entry name" value="BIOTINYL_LIPOYL"/>
    <property type="match status" value="1"/>
</dbReference>
<comment type="catalytic activity">
    <reaction evidence="6">
        <text>N(6)-biotinyl-L-lysyl-[protein] + hydrogencarbonate + ATP = N(6)-carboxybiotinyl-L-lysyl-[protein] + ADP + phosphate + H(+)</text>
        <dbReference type="Rhea" id="RHEA:13501"/>
        <dbReference type="Rhea" id="RHEA-COMP:10505"/>
        <dbReference type="Rhea" id="RHEA-COMP:10506"/>
        <dbReference type="ChEBI" id="CHEBI:15378"/>
        <dbReference type="ChEBI" id="CHEBI:17544"/>
        <dbReference type="ChEBI" id="CHEBI:30616"/>
        <dbReference type="ChEBI" id="CHEBI:43474"/>
        <dbReference type="ChEBI" id="CHEBI:83144"/>
        <dbReference type="ChEBI" id="CHEBI:83145"/>
        <dbReference type="ChEBI" id="CHEBI:456216"/>
        <dbReference type="EC" id="6.3.4.14"/>
    </reaction>
    <physiologicalReaction direction="left-to-right" evidence="6">
        <dbReference type="Rhea" id="RHEA:13502"/>
    </physiologicalReaction>
</comment>
<dbReference type="Pfam" id="PF00289">
    <property type="entry name" value="Biotin_carb_N"/>
    <property type="match status" value="1"/>
</dbReference>
<evidence type="ECO:0000313" key="12">
    <source>
        <dbReference type="Proteomes" id="UP000237822"/>
    </source>
</evidence>
<dbReference type="InterPro" id="IPR011764">
    <property type="entry name" value="Biotin_carboxylation_dom"/>
</dbReference>